<sequence length="396" mass="46164">MVRLMPKNTKMAPVTVFVFSMLYLSVSHWYRMYVDYKGWALDYTGPQMVLTLKLTSFAWNLYDGTRPVSELDADQKRRAISKIPSLLEYYGFVYFFPTFLAGPTIEISDYLGWTSLAMFSDVKKQDLSSNGMPRSGSASLWVMIKAFSCFPLVILSGIHNVPYLICSEYQLQPIWVRLVLLHIHIALTRFKYYFAWFLSEGSAILSGIGYNGYDKEGKKIQWNRITNAEPLVVEFASNIRDISSRWNIGTGDWLKRYVYLRLTPPGAKPTFTATLLTYATSAFWHGFYPGYYFFFVNATFLTEIAKDFRRKLRPLFYKNANTKEETPIQPFKFLYDVIGWAIVEWFLSFLGFSFLSLTLEDTLALWKSYHYIPMVILYSTFIIFRYIIPAPKQKRN</sequence>
<feature type="transmembrane region" description="Helical" evidence="7">
    <location>
        <begin position="138"/>
        <end position="158"/>
    </location>
</feature>
<feature type="transmembrane region" description="Helical" evidence="7">
    <location>
        <begin position="86"/>
        <end position="105"/>
    </location>
</feature>
<dbReference type="Proteomes" id="UP000076078">
    <property type="component" value="Unassembled WGS sequence"/>
</dbReference>
<keyword evidence="6" id="KW-0012">Acyltransferase</keyword>
<gene>
    <name evidence="8" type="ORF">DLAC_07833</name>
</gene>
<feature type="transmembrane region" description="Helical" evidence="7">
    <location>
        <begin position="369"/>
        <end position="388"/>
    </location>
</feature>
<dbReference type="PANTHER" id="PTHR13906:SF4">
    <property type="entry name" value="LYSOPHOSPHOLIPID ACYLTRANSFERASE 6"/>
    <property type="match status" value="1"/>
</dbReference>
<keyword evidence="3 7" id="KW-0812">Transmembrane</keyword>
<proteinExistence type="predicted"/>
<dbReference type="GO" id="GO:0016746">
    <property type="term" value="F:acyltransferase activity"/>
    <property type="evidence" value="ECO:0007669"/>
    <property type="project" value="UniProtKB-KW"/>
</dbReference>
<keyword evidence="2" id="KW-0808">Transferase</keyword>
<accession>A0A151ZAN1</accession>
<keyword evidence="4 7" id="KW-1133">Transmembrane helix</keyword>
<feature type="transmembrane region" description="Helical" evidence="7">
    <location>
        <begin position="333"/>
        <end position="357"/>
    </location>
</feature>
<dbReference type="FunCoup" id="A0A151ZAN1">
    <property type="interactions" value="272"/>
</dbReference>
<evidence type="ECO:0000256" key="5">
    <source>
        <dbReference type="ARBA" id="ARBA00023136"/>
    </source>
</evidence>
<reference evidence="8 9" key="1">
    <citation type="submission" date="2015-12" db="EMBL/GenBank/DDBJ databases">
        <title>Dictyostelia acquired genes for synthesis and detection of signals that induce cell-type specialization by lateral gene transfer from prokaryotes.</title>
        <authorList>
            <person name="Gloeckner G."/>
            <person name="Schaap P."/>
        </authorList>
    </citation>
    <scope>NUCLEOTIDE SEQUENCE [LARGE SCALE GENOMIC DNA]</scope>
    <source>
        <strain evidence="8 9">TK</strain>
    </source>
</reference>
<feature type="transmembrane region" description="Helical" evidence="7">
    <location>
        <begin position="12"/>
        <end position="30"/>
    </location>
</feature>
<keyword evidence="9" id="KW-1185">Reference proteome</keyword>
<organism evidence="8 9">
    <name type="scientific">Tieghemostelium lacteum</name>
    <name type="common">Slime mold</name>
    <name type="synonym">Dictyostelium lacteum</name>
    <dbReference type="NCBI Taxonomy" id="361077"/>
    <lineage>
        <taxon>Eukaryota</taxon>
        <taxon>Amoebozoa</taxon>
        <taxon>Evosea</taxon>
        <taxon>Eumycetozoa</taxon>
        <taxon>Dictyostelia</taxon>
        <taxon>Dictyosteliales</taxon>
        <taxon>Raperosteliaceae</taxon>
        <taxon>Tieghemostelium</taxon>
    </lineage>
</organism>
<evidence type="ECO:0000256" key="2">
    <source>
        <dbReference type="ARBA" id="ARBA00022679"/>
    </source>
</evidence>
<feature type="transmembrane region" description="Helical" evidence="7">
    <location>
        <begin position="170"/>
        <end position="187"/>
    </location>
</feature>
<evidence type="ECO:0000256" key="4">
    <source>
        <dbReference type="ARBA" id="ARBA00022989"/>
    </source>
</evidence>
<keyword evidence="8" id="KW-0689">Ribosomal protein</keyword>
<evidence type="ECO:0000313" key="9">
    <source>
        <dbReference type="Proteomes" id="UP000076078"/>
    </source>
</evidence>
<dbReference type="STRING" id="361077.A0A151ZAN1"/>
<keyword evidence="8" id="KW-0687">Ribonucleoprotein</keyword>
<dbReference type="Pfam" id="PF03062">
    <property type="entry name" value="MBOAT"/>
    <property type="match status" value="1"/>
</dbReference>
<evidence type="ECO:0000256" key="1">
    <source>
        <dbReference type="ARBA" id="ARBA00004141"/>
    </source>
</evidence>
<protein>
    <submittedName>
        <fullName evidence="8">60S ribosomal protein L5</fullName>
    </submittedName>
</protein>
<dbReference type="OMA" id="WHGTRPG"/>
<dbReference type="InterPro" id="IPR049941">
    <property type="entry name" value="LPLAT_7/PORCN-like"/>
</dbReference>
<dbReference type="PANTHER" id="PTHR13906">
    <property type="entry name" value="PORCUPINE"/>
    <property type="match status" value="1"/>
</dbReference>
<dbReference type="GO" id="GO:0005840">
    <property type="term" value="C:ribosome"/>
    <property type="evidence" value="ECO:0007669"/>
    <property type="project" value="UniProtKB-KW"/>
</dbReference>
<dbReference type="AlphaFoldDB" id="A0A151ZAN1"/>
<dbReference type="GO" id="GO:0030258">
    <property type="term" value="P:lipid modification"/>
    <property type="evidence" value="ECO:0007669"/>
    <property type="project" value="TreeGrafter"/>
</dbReference>
<dbReference type="OrthoDB" id="286734at2759"/>
<comment type="subcellular location">
    <subcellularLocation>
        <location evidence="1">Membrane</location>
        <topology evidence="1">Multi-pass membrane protein</topology>
    </subcellularLocation>
</comment>
<evidence type="ECO:0000256" key="7">
    <source>
        <dbReference type="SAM" id="Phobius"/>
    </source>
</evidence>
<evidence type="ECO:0000256" key="6">
    <source>
        <dbReference type="ARBA" id="ARBA00023315"/>
    </source>
</evidence>
<dbReference type="InterPro" id="IPR004299">
    <property type="entry name" value="MBOAT_fam"/>
</dbReference>
<evidence type="ECO:0000313" key="8">
    <source>
        <dbReference type="EMBL" id="KYQ90954.1"/>
    </source>
</evidence>
<evidence type="ECO:0000256" key="3">
    <source>
        <dbReference type="ARBA" id="ARBA00022692"/>
    </source>
</evidence>
<name>A0A151ZAN1_TIELA</name>
<keyword evidence="5 7" id="KW-0472">Membrane</keyword>
<comment type="caution">
    <text evidence="8">The sequence shown here is derived from an EMBL/GenBank/DDBJ whole genome shotgun (WGS) entry which is preliminary data.</text>
</comment>
<dbReference type="GO" id="GO:0016020">
    <property type="term" value="C:membrane"/>
    <property type="evidence" value="ECO:0007669"/>
    <property type="project" value="UniProtKB-SubCell"/>
</dbReference>
<dbReference type="InParanoid" id="A0A151ZAN1"/>
<dbReference type="EMBL" id="LODT01000035">
    <property type="protein sequence ID" value="KYQ90954.1"/>
    <property type="molecule type" value="Genomic_DNA"/>
</dbReference>